<dbReference type="KEGG" id="mmc:Mmcs_3426"/>
<feature type="transmembrane region" description="Helical" evidence="1">
    <location>
        <begin position="199"/>
        <end position="220"/>
    </location>
</feature>
<name>A0A5Q5BMH2_MYCSS</name>
<feature type="transmembrane region" description="Helical" evidence="1">
    <location>
        <begin position="160"/>
        <end position="179"/>
    </location>
</feature>
<dbReference type="NCBIfam" id="TIGR02206">
    <property type="entry name" value="intg_mem_TP0381"/>
    <property type="match status" value="1"/>
</dbReference>
<feature type="transmembrane region" description="Helical" evidence="1">
    <location>
        <begin position="125"/>
        <end position="148"/>
    </location>
</feature>
<accession>A0A5Q5BMH2</accession>
<sequence length="245" mass="27308">MTVTAARQFETYGPSYWGAIAVFVVGAVVLVWVGRRQTEEQSRRFGRIVGGLTAVIYVAVLVYSLFPPMIGRSVPLRLTDLATVAAACALWSQRHWAFALTYYWGLVLSAQALISPVLVGPDFPHYTFLAFWAIHLLVVWAAIYLTWGRGMRPSWRSLRLVLLVTAAWAAVTFAFNRIAGTNYGFLNGKPVTASLLDVLGPWPVYIVSATVLIVIVWVAMTLPWVRARESQPHATMVPRSMRRGR</sequence>
<dbReference type="EMBL" id="CP000384">
    <property type="protein sequence ID" value="ABG09533.1"/>
    <property type="molecule type" value="Genomic_DNA"/>
</dbReference>
<protein>
    <recommendedName>
        <fullName evidence="3">TIGR02206 family membrane protein</fullName>
    </recommendedName>
</protein>
<keyword evidence="1" id="KW-0812">Transmembrane</keyword>
<dbReference type="AlphaFoldDB" id="A0A5Q5BMH2"/>
<proteinExistence type="predicted"/>
<dbReference type="InterPro" id="IPR011737">
    <property type="entry name" value="CHP02206_TP0381"/>
</dbReference>
<evidence type="ECO:0000313" key="2">
    <source>
        <dbReference type="EMBL" id="ABG09533.1"/>
    </source>
</evidence>
<dbReference type="Pfam" id="PF14808">
    <property type="entry name" value="TMEM164"/>
    <property type="match status" value="1"/>
</dbReference>
<keyword evidence="1" id="KW-0472">Membrane</keyword>
<feature type="transmembrane region" description="Helical" evidence="1">
    <location>
        <begin position="45"/>
        <end position="66"/>
    </location>
</feature>
<feature type="transmembrane region" description="Helical" evidence="1">
    <location>
        <begin position="15"/>
        <end position="33"/>
    </location>
</feature>
<gene>
    <name evidence="2" type="ordered locus">Mmcs_3426</name>
</gene>
<keyword evidence="1" id="KW-1133">Transmembrane helix</keyword>
<reference evidence="2" key="1">
    <citation type="submission" date="2006-06" db="EMBL/GenBank/DDBJ databases">
        <title>Complete sequence of chromosome of Mycobacterium sp. MCS.</title>
        <authorList>
            <consortium name="US DOE Joint Genome Institute"/>
            <person name="Copeland A."/>
            <person name="Lucas S."/>
            <person name="Lapidus A."/>
            <person name="Barry K."/>
            <person name="Detter J.C."/>
            <person name="Glavina del Rio T."/>
            <person name="Hammon N."/>
            <person name="Israni S."/>
            <person name="Dalin E."/>
            <person name="Tice H."/>
            <person name="Pitluck S."/>
            <person name="Martinez M."/>
            <person name="Schmutz J."/>
            <person name="Larimer F."/>
            <person name="Land M."/>
            <person name="Hauser L."/>
            <person name="Kyrpides N."/>
            <person name="Kim E."/>
            <person name="Miller C.D."/>
            <person name="Hughes J.E."/>
            <person name="Anderson A.J."/>
            <person name="Sims R.C."/>
            <person name="Richardson P."/>
        </authorList>
    </citation>
    <scope>NUCLEOTIDE SEQUENCE [LARGE SCALE GENOMIC DNA]</scope>
    <source>
        <strain evidence="2">MCS</strain>
    </source>
</reference>
<organism evidence="2">
    <name type="scientific">Mycobacterium sp. (strain MCS)</name>
    <dbReference type="NCBI Taxonomy" id="164756"/>
    <lineage>
        <taxon>Bacteria</taxon>
        <taxon>Bacillati</taxon>
        <taxon>Actinomycetota</taxon>
        <taxon>Actinomycetes</taxon>
        <taxon>Mycobacteriales</taxon>
        <taxon>Mycobacteriaceae</taxon>
        <taxon>Mycobacterium</taxon>
    </lineage>
</organism>
<evidence type="ECO:0000256" key="1">
    <source>
        <dbReference type="SAM" id="Phobius"/>
    </source>
</evidence>
<evidence type="ECO:0008006" key="3">
    <source>
        <dbReference type="Google" id="ProtNLM"/>
    </source>
</evidence>
<feature type="transmembrane region" description="Helical" evidence="1">
    <location>
        <begin position="98"/>
        <end position="119"/>
    </location>
</feature>